<dbReference type="Pfam" id="PF14568">
    <property type="entry name" value="SUKH_6"/>
    <property type="match status" value="1"/>
</dbReference>
<evidence type="ECO:0000313" key="1">
    <source>
        <dbReference type="EMBL" id="MDL2077847.1"/>
    </source>
</evidence>
<keyword evidence="2" id="KW-1185">Reference proteome</keyword>
<accession>A0ABT7J0I0</accession>
<dbReference type="SUPFAM" id="SSF160631">
    <property type="entry name" value="SMI1/KNR4-like"/>
    <property type="match status" value="1"/>
</dbReference>
<gene>
    <name evidence="1" type="ORF">QNN03_15525</name>
</gene>
<protein>
    <submittedName>
        <fullName evidence="1">SMI1/KNR4 family protein</fullName>
    </submittedName>
</protein>
<reference evidence="1 2" key="1">
    <citation type="submission" date="2023-05" db="EMBL/GenBank/DDBJ databases">
        <title>Streptomyces fuscus sp. nov., a brown-black pigment producing actinomyces isolated from dry sand of Sea duck farm.</title>
        <authorList>
            <person name="Xie J."/>
            <person name="Shen N."/>
        </authorList>
    </citation>
    <scope>NUCLEOTIDE SEQUENCE [LARGE SCALE GENOMIC DNA]</scope>
    <source>
        <strain evidence="1 2">GXMU-J15</strain>
    </source>
</reference>
<dbReference type="RefSeq" id="WP_285433110.1">
    <property type="nucleotide sequence ID" value="NZ_JASJUS010000013.1"/>
</dbReference>
<name>A0ABT7J0I0_9ACTN</name>
<proteinExistence type="predicted"/>
<sequence>MIWFDELRRAMPSHPGAGDVVDWAAVEAGWETSFPRDFKEFMAEYGAGAIDDYLTVLLAEPRGGFADGPAYMGMADESRNAEDLWPPGYGKPRLIAWGLDSSADILCWRADGDDPDRWPVVVWSRGGGRWAEYPGGMAEFLCRVFRAEFDRCPLGDSALWGAAAPRFLHNDEERRLWDSGIDPWTGEADPFAGMFGD</sequence>
<dbReference type="Gene3D" id="3.40.1580.10">
    <property type="entry name" value="SMI1/KNR4-like"/>
    <property type="match status" value="1"/>
</dbReference>
<dbReference type="InterPro" id="IPR037883">
    <property type="entry name" value="Knr4/Smi1-like_sf"/>
</dbReference>
<evidence type="ECO:0000313" key="2">
    <source>
        <dbReference type="Proteomes" id="UP001241926"/>
    </source>
</evidence>
<dbReference type="EMBL" id="JASJUS010000013">
    <property type="protein sequence ID" value="MDL2077847.1"/>
    <property type="molecule type" value="Genomic_DNA"/>
</dbReference>
<dbReference type="Proteomes" id="UP001241926">
    <property type="component" value="Unassembled WGS sequence"/>
</dbReference>
<comment type="caution">
    <text evidence="1">The sequence shown here is derived from an EMBL/GenBank/DDBJ whole genome shotgun (WGS) entry which is preliminary data.</text>
</comment>
<organism evidence="1 2">
    <name type="scientific">Streptomyces fuscus</name>
    <dbReference type="NCBI Taxonomy" id="3048495"/>
    <lineage>
        <taxon>Bacteria</taxon>
        <taxon>Bacillati</taxon>
        <taxon>Actinomycetota</taxon>
        <taxon>Actinomycetes</taxon>
        <taxon>Kitasatosporales</taxon>
        <taxon>Streptomycetaceae</taxon>
        <taxon>Streptomyces</taxon>
    </lineage>
</organism>